<dbReference type="EMBL" id="JAUSVX010000008">
    <property type="protein sequence ID" value="MDQ0471322.1"/>
    <property type="molecule type" value="Genomic_DNA"/>
</dbReference>
<dbReference type="InterPro" id="IPR051267">
    <property type="entry name" value="STEAP_metalloreductase"/>
</dbReference>
<comment type="caution">
    <text evidence="3">The sequence shown here is derived from an EMBL/GenBank/DDBJ whole genome shotgun (WGS) entry which is preliminary data.</text>
</comment>
<protein>
    <submittedName>
        <fullName evidence="3">Dinucleotide-binding enzyme</fullName>
    </submittedName>
</protein>
<dbReference type="Proteomes" id="UP001242480">
    <property type="component" value="Unassembled WGS sequence"/>
</dbReference>
<dbReference type="Gene3D" id="3.40.50.720">
    <property type="entry name" value="NAD(P)-binding Rossmann-like Domain"/>
    <property type="match status" value="1"/>
</dbReference>
<name>A0ABU0JAM6_9HYPH</name>
<dbReference type="InterPro" id="IPR028939">
    <property type="entry name" value="P5C_Rdtase_cat_N"/>
</dbReference>
<gene>
    <name evidence="3" type="ORF">QO011_004345</name>
</gene>
<proteinExistence type="predicted"/>
<feature type="domain" description="Pyrroline-5-carboxylate reductase catalytic N-terminal" evidence="2">
    <location>
        <begin position="2"/>
        <end position="104"/>
    </location>
</feature>
<evidence type="ECO:0000259" key="2">
    <source>
        <dbReference type="Pfam" id="PF03807"/>
    </source>
</evidence>
<evidence type="ECO:0000313" key="3">
    <source>
        <dbReference type="EMBL" id="MDQ0471322.1"/>
    </source>
</evidence>
<organism evidence="3 4">
    <name type="scientific">Labrys wisconsinensis</name>
    <dbReference type="NCBI Taxonomy" id="425677"/>
    <lineage>
        <taxon>Bacteria</taxon>
        <taxon>Pseudomonadati</taxon>
        <taxon>Pseudomonadota</taxon>
        <taxon>Alphaproteobacteria</taxon>
        <taxon>Hyphomicrobiales</taxon>
        <taxon>Xanthobacteraceae</taxon>
        <taxon>Labrys</taxon>
    </lineage>
</organism>
<dbReference type="Pfam" id="PF03807">
    <property type="entry name" value="F420_oxidored"/>
    <property type="match status" value="1"/>
</dbReference>
<sequence>MKIGIIGSGVVGQTLGARLAARGHDVRLGLRTVSESELDKPRAMAETLRDWRAKVGVGIATFAEAARHGEIVFAATAGGVTVAALAICGAEALAGKVVIDVSNPLDFSTGALTYLPQWSNTTSVGEEVQKAFPAARVVKTLNTVNIAVGVDASQVPGEPDMFVAGNDAAAKAAVTDLLRRDFAWRSVIDLGDIGAARGMEQTLALWFRLMQTLGTPQFGLKVLR</sequence>
<keyword evidence="4" id="KW-1185">Reference proteome</keyword>
<dbReference type="InterPro" id="IPR036291">
    <property type="entry name" value="NAD(P)-bd_dom_sf"/>
</dbReference>
<evidence type="ECO:0000313" key="4">
    <source>
        <dbReference type="Proteomes" id="UP001242480"/>
    </source>
</evidence>
<keyword evidence="1" id="KW-0560">Oxidoreductase</keyword>
<dbReference type="RefSeq" id="WP_307276232.1">
    <property type="nucleotide sequence ID" value="NZ_JAUSVX010000008.1"/>
</dbReference>
<accession>A0ABU0JAM6</accession>
<evidence type="ECO:0000256" key="1">
    <source>
        <dbReference type="ARBA" id="ARBA00023002"/>
    </source>
</evidence>
<reference evidence="3 4" key="1">
    <citation type="submission" date="2023-07" db="EMBL/GenBank/DDBJ databases">
        <title>Genomic Encyclopedia of Type Strains, Phase IV (KMG-IV): sequencing the most valuable type-strain genomes for metagenomic binning, comparative biology and taxonomic classification.</title>
        <authorList>
            <person name="Goeker M."/>
        </authorList>
    </citation>
    <scope>NUCLEOTIDE SEQUENCE [LARGE SCALE GENOMIC DNA]</scope>
    <source>
        <strain evidence="3 4">DSM 19619</strain>
    </source>
</reference>
<dbReference type="SUPFAM" id="SSF51735">
    <property type="entry name" value="NAD(P)-binding Rossmann-fold domains"/>
    <property type="match status" value="1"/>
</dbReference>
<dbReference type="PANTHER" id="PTHR14239">
    <property type="entry name" value="DUDULIN-RELATED"/>
    <property type="match status" value="1"/>
</dbReference>